<keyword evidence="3 7" id="KW-0812">Transmembrane</keyword>
<accession>A0A919KK93</accession>
<proteinExistence type="inferred from homology"/>
<gene>
    <name evidence="8" type="ORF">GCM10018781_02070</name>
</gene>
<organism evidence="8 9">
    <name type="scientific">Kitasatospora indigofera</name>
    <dbReference type="NCBI Taxonomy" id="67307"/>
    <lineage>
        <taxon>Bacteria</taxon>
        <taxon>Bacillati</taxon>
        <taxon>Actinomycetota</taxon>
        <taxon>Actinomycetes</taxon>
        <taxon>Kitasatosporales</taxon>
        <taxon>Streptomycetaceae</taxon>
        <taxon>Kitasatospora</taxon>
    </lineage>
</organism>
<dbReference type="PANTHER" id="PTHR30569">
    <property type="entry name" value="CYTOSINE TRANSPORTER CODB"/>
    <property type="match status" value="1"/>
</dbReference>
<dbReference type="Pfam" id="PF02133">
    <property type="entry name" value="Transp_cyt_pur"/>
    <property type="match status" value="1"/>
</dbReference>
<evidence type="ECO:0000256" key="4">
    <source>
        <dbReference type="ARBA" id="ARBA00022989"/>
    </source>
</evidence>
<evidence type="ECO:0000256" key="7">
    <source>
        <dbReference type="SAM" id="Phobius"/>
    </source>
</evidence>
<feature type="transmembrane region" description="Helical" evidence="7">
    <location>
        <begin position="187"/>
        <end position="207"/>
    </location>
</feature>
<evidence type="ECO:0000256" key="2">
    <source>
        <dbReference type="ARBA" id="ARBA00008974"/>
    </source>
</evidence>
<evidence type="ECO:0000313" key="8">
    <source>
        <dbReference type="EMBL" id="GHH59227.1"/>
    </source>
</evidence>
<dbReference type="AlphaFoldDB" id="A0A919KK93"/>
<feature type="compositionally biased region" description="Pro residues" evidence="6">
    <location>
        <begin position="20"/>
        <end position="29"/>
    </location>
</feature>
<dbReference type="EMBL" id="BNBO01000001">
    <property type="protein sequence ID" value="GHH59227.1"/>
    <property type="molecule type" value="Genomic_DNA"/>
</dbReference>
<evidence type="ECO:0000313" key="9">
    <source>
        <dbReference type="Proteomes" id="UP000617734"/>
    </source>
</evidence>
<dbReference type="Gene3D" id="1.10.4160.10">
    <property type="entry name" value="Hydantoin permease"/>
    <property type="match status" value="1"/>
</dbReference>
<feature type="transmembrane region" description="Helical" evidence="7">
    <location>
        <begin position="346"/>
        <end position="364"/>
    </location>
</feature>
<evidence type="ECO:0000256" key="1">
    <source>
        <dbReference type="ARBA" id="ARBA00004141"/>
    </source>
</evidence>
<dbReference type="GeneID" id="95350764"/>
<feature type="transmembrane region" description="Helical" evidence="7">
    <location>
        <begin position="158"/>
        <end position="180"/>
    </location>
</feature>
<sequence>MSPRTAADRATAPTRTQPRTPSPAEPPAPARATADGGAADEYEHRPVPPGARRSLLSVAAVWGGFPMCLGNAVFGGLIVYNLGLLRGMLAVLVGNLVLLGYVGTLSHLAGRTGENFSLQALTTFGRRGRTLVVGFLSTVVVGWFSYQLGLTGGTFHELFGWAPAWGALLGCAVYTAVAVAGIRALSVLGLVGTPLFLVLAAVALFLGTRDGGSLSGAVAYHGEGHAIPFWAAVSIVIAGFADSGTMTADFTRWAKDGRSAVAATAVAFPLANTVAYLVGGLVVAVGGAADPAHEGGAFLGLLTGHGTLLTGLAVLFVLTNLGSVASHCLYNAAVGWSGITRARMRTLALVLGAAGLVVALTGVWSSIVEWLSLLGIVVPPIGAVLITDHLMPRRGAARRTVESVRLPALAAWAAGAAAATLVHQRLPGSVDALVGIAVAAGCYALPGLLRPAGPEAGAAGSAAVPSGSAVVPSFATGERP</sequence>
<feature type="transmembrane region" description="Helical" evidence="7">
    <location>
        <begin position="308"/>
        <end position="334"/>
    </location>
</feature>
<keyword evidence="9" id="KW-1185">Reference proteome</keyword>
<feature type="transmembrane region" description="Helical" evidence="7">
    <location>
        <begin position="55"/>
        <end position="82"/>
    </location>
</feature>
<evidence type="ECO:0000256" key="6">
    <source>
        <dbReference type="SAM" id="MobiDB-lite"/>
    </source>
</evidence>
<dbReference type="InterPro" id="IPR030191">
    <property type="entry name" value="CodB"/>
</dbReference>
<dbReference type="Proteomes" id="UP000617734">
    <property type="component" value="Unassembled WGS sequence"/>
</dbReference>
<feature type="compositionally biased region" description="Low complexity" evidence="6">
    <location>
        <begin position="1"/>
        <end position="19"/>
    </location>
</feature>
<feature type="compositionally biased region" description="Low complexity" evidence="6">
    <location>
        <begin position="30"/>
        <end position="39"/>
    </location>
</feature>
<dbReference type="RefSeq" id="WP_190208799.1">
    <property type="nucleotide sequence ID" value="NZ_BNBO01000001.1"/>
</dbReference>
<dbReference type="PANTHER" id="PTHR30569:SF0">
    <property type="entry name" value="CYTOSINE PERMEASE"/>
    <property type="match status" value="1"/>
</dbReference>
<reference evidence="8" key="1">
    <citation type="journal article" date="2014" name="Int. J. Syst. Evol. Microbiol.">
        <title>Complete genome sequence of Corynebacterium casei LMG S-19264T (=DSM 44701T), isolated from a smear-ripened cheese.</title>
        <authorList>
            <consortium name="US DOE Joint Genome Institute (JGI-PGF)"/>
            <person name="Walter F."/>
            <person name="Albersmeier A."/>
            <person name="Kalinowski J."/>
            <person name="Ruckert C."/>
        </authorList>
    </citation>
    <scope>NUCLEOTIDE SEQUENCE</scope>
    <source>
        <strain evidence="8">JCM 4646</strain>
    </source>
</reference>
<name>A0A919KK93_9ACTN</name>
<comment type="subcellular location">
    <subcellularLocation>
        <location evidence="1">Membrane</location>
        <topology evidence="1">Multi-pass membrane protein</topology>
    </subcellularLocation>
</comment>
<reference evidence="8" key="2">
    <citation type="submission" date="2020-09" db="EMBL/GenBank/DDBJ databases">
        <authorList>
            <person name="Sun Q."/>
            <person name="Ohkuma M."/>
        </authorList>
    </citation>
    <scope>NUCLEOTIDE SEQUENCE</scope>
    <source>
        <strain evidence="8">JCM 4646</strain>
    </source>
</reference>
<protein>
    <submittedName>
        <fullName evidence="8">Cytosine permease</fullName>
    </submittedName>
</protein>
<comment type="similarity">
    <text evidence="2">Belongs to the purine-cytosine permease (2.A.39) family.</text>
</comment>
<dbReference type="GO" id="GO:0005886">
    <property type="term" value="C:plasma membrane"/>
    <property type="evidence" value="ECO:0007669"/>
    <property type="project" value="TreeGrafter"/>
</dbReference>
<feature type="compositionally biased region" description="Low complexity" evidence="6">
    <location>
        <begin position="460"/>
        <end position="472"/>
    </location>
</feature>
<comment type="caution">
    <text evidence="8">The sequence shown here is derived from an EMBL/GenBank/DDBJ whole genome shotgun (WGS) entry which is preliminary data.</text>
</comment>
<feature type="transmembrane region" description="Helical" evidence="7">
    <location>
        <begin position="88"/>
        <end position="109"/>
    </location>
</feature>
<feature type="region of interest" description="Disordered" evidence="6">
    <location>
        <begin position="460"/>
        <end position="480"/>
    </location>
</feature>
<evidence type="ECO:0000256" key="5">
    <source>
        <dbReference type="ARBA" id="ARBA00023136"/>
    </source>
</evidence>
<dbReference type="InterPro" id="IPR001248">
    <property type="entry name" value="Pur-cyt_permease"/>
</dbReference>
<feature type="transmembrane region" description="Helical" evidence="7">
    <location>
        <begin position="227"/>
        <end position="248"/>
    </location>
</feature>
<dbReference type="GO" id="GO:0015209">
    <property type="term" value="F:cytosine transmembrane transporter activity"/>
    <property type="evidence" value="ECO:0007669"/>
    <property type="project" value="InterPro"/>
</dbReference>
<keyword evidence="5 7" id="KW-0472">Membrane</keyword>
<feature type="region of interest" description="Disordered" evidence="6">
    <location>
        <begin position="1"/>
        <end position="46"/>
    </location>
</feature>
<keyword evidence="4 7" id="KW-1133">Transmembrane helix</keyword>
<evidence type="ECO:0000256" key="3">
    <source>
        <dbReference type="ARBA" id="ARBA00022692"/>
    </source>
</evidence>
<feature type="transmembrane region" description="Helical" evidence="7">
    <location>
        <begin position="130"/>
        <end position="146"/>
    </location>
</feature>
<feature type="transmembrane region" description="Helical" evidence="7">
    <location>
        <begin position="260"/>
        <end position="288"/>
    </location>
</feature>